<feature type="signal peptide" evidence="1">
    <location>
        <begin position="1"/>
        <end position="27"/>
    </location>
</feature>
<dbReference type="KEGG" id="salk:FBQ74_00250"/>
<dbReference type="InterPro" id="IPR021308">
    <property type="entry name" value="GfcB"/>
</dbReference>
<organism evidence="2 3">
    <name type="scientific">Salinimonas iocasae</name>
    <dbReference type="NCBI Taxonomy" id="2572577"/>
    <lineage>
        <taxon>Bacteria</taxon>
        <taxon>Pseudomonadati</taxon>
        <taxon>Pseudomonadota</taxon>
        <taxon>Gammaproteobacteria</taxon>
        <taxon>Alteromonadales</taxon>
        <taxon>Alteromonadaceae</taxon>
        <taxon>Alteromonas/Salinimonas group</taxon>
        <taxon>Salinimonas</taxon>
    </lineage>
</organism>
<dbReference type="OrthoDB" id="5591889at2"/>
<name>A0A5B7Y8N9_9ALTE</name>
<dbReference type="EMBL" id="CP039852">
    <property type="protein sequence ID" value="QCZ92001.1"/>
    <property type="molecule type" value="Genomic_DNA"/>
</dbReference>
<dbReference type="Pfam" id="PF11102">
    <property type="entry name" value="YjbF"/>
    <property type="match status" value="1"/>
</dbReference>
<sequence>MNKFFSTVFTVALFCLTLVGCSSTNKAYYDTIKLALASEKPLSLPIEKVLASRADLLKVRHGERNTAVMALAYIENGQNKWVSADSAQLHMHNGVIVRTHGLNQDMLYTSNLDKNPLSDPLPLSFDWTREVDIKGMGYGLTVTSQWKAVAEEELTEFSASFPVQRIEETVSFPKTTPYIETGLTWTNTYWVSQENGELLKASVKISPQSDRFEMTYLSRAARLLNERK</sequence>
<gene>
    <name evidence="2" type="ORF">FBQ74_00250</name>
</gene>
<proteinExistence type="predicted"/>
<dbReference type="PROSITE" id="PS51257">
    <property type="entry name" value="PROKAR_LIPOPROTEIN"/>
    <property type="match status" value="1"/>
</dbReference>
<accession>A0A5B7Y8N9</accession>
<evidence type="ECO:0000313" key="3">
    <source>
        <dbReference type="Proteomes" id="UP000304912"/>
    </source>
</evidence>
<evidence type="ECO:0000313" key="2">
    <source>
        <dbReference type="EMBL" id="QCZ92001.1"/>
    </source>
</evidence>
<dbReference type="Gene3D" id="2.40.360.10">
    <property type="entry name" value="YmcC-like"/>
    <property type="match status" value="1"/>
</dbReference>
<evidence type="ECO:0000256" key="1">
    <source>
        <dbReference type="SAM" id="SignalP"/>
    </source>
</evidence>
<keyword evidence="3" id="KW-1185">Reference proteome</keyword>
<reference evidence="2 3" key="1">
    <citation type="submission" date="2019-04" db="EMBL/GenBank/DDBJ databases">
        <title>Salinimonas iocasae sp. nov., a halophilic bacterium isolated from the outer tube casing of tubeworms in Okinawa Trough.</title>
        <authorList>
            <person name="Zhang H."/>
            <person name="Wang H."/>
            <person name="Li C."/>
        </authorList>
    </citation>
    <scope>NUCLEOTIDE SEQUENCE [LARGE SCALE GENOMIC DNA]</scope>
    <source>
        <strain evidence="2 3">KX18D6</strain>
    </source>
</reference>
<feature type="chain" id="PRO_5022957987" evidence="1">
    <location>
        <begin position="28"/>
        <end position="228"/>
    </location>
</feature>
<dbReference type="InterPro" id="IPR023373">
    <property type="entry name" value="YmcC_sf"/>
</dbReference>
<dbReference type="AlphaFoldDB" id="A0A5B7Y8N9"/>
<dbReference type="SUPFAM" id="SSF159270">
    <property type="entry name" value="YmcC-like"/>
    <property type="match status" value="1"/>
</dbReference>
<keyword evidence="2" id="KW-0449">Lipoprotein</keyword>
<dbReference type="Proteomes" id="UP000304912">
    <property type="component" value="Chromosome"/>
</dbReference>
<dbReference type="RefSeq" id="WP_139754765.1">
    <property type="nucleotide sequence ID" value="NZ_CP039852.1"/>
</dbReference>
<keyword evidence="1" id="KW-0732">Signal</keyword>
<protein>
    <submittedName>
        <fullName evidence="2">YjbF family lipoprotein</fullName>
    </submittedName>
</protein>